<feature type="binding site" evidence="1">
    <location>
        <position position="137"/>
    </location>
    <ligand>
        <name>Zn(2+)</name>
        <dbReference type="ChEBI" id="CHEBI:29105"/>
    </ligand>
</feature>
<dbReference type="Gene3D" id="1.10.10.10">
    <property type="entry name" value="Winged helix-like DNA-binding domain superfamily/Winged helix DNA-binding domain"/>
    <property type="match status" value="1"/>
</dbReference>
<feature type="binding site" evidence="1">
    <location>
        <position position="101"/>
    </location>
    <ligand>
        <name>Zn(2+)</name>
        <dbReference type="ChEBI" id="CHEBI:29105"/>
    </ligand>
</feature>
<protein>
    <submittedName>
        <fullName evidence="2">Transcriptional repressor</fullName>
    </submittedName>
</protein>
<dbReference type="PANTHER" id="PTHR33202">
    <property type="entry name" value="ZINC UPTAKE REGULATION PROTEIN"/>
    <property type="match status" value="1"/>
</dbReference>
<accession>A0A2N0VJT0</accession>
<keyword evidence="1" id="KW-0479">Metal-binding</keyword>
<evidence type="ECO:0000313" key="2">
    <source>
        <dbReference type="EMBL" id="PKD44440.1"/>
    </source>
</evidence>
<dbReference type="EMBL" id="PISP01000001">
    <property type="protein sequence ID" value="PKD44440.1"/>
    <property type="molecule type" value="Genomic_DNA"/>
</dbReference>
<reference evidence="2 3" key="1">
    <citation type="submission" date="2017-11" db="EMBL/GenBank/DDBJ databases">
        <title>Rhodohalobacter 15182 sp. nov., isolated from a salt lake.</title>
        <authorList>
            <person name="Han S."/>
        </authorList>
    </citation>
    <scope>NUCLEOTIDE SEQUENCE [LARGE SCALE GENOMIC DNA]</scope>
    <source>
        <strain evidence="2 3">15182</strain>
    </source>
</reference>
<organism evidence="2 3">
    <name type="scientific">Rhodohalobacter barkolensis</name>
    <dbReference type="NCBI Taxonomy" id="2053187"/>
    <lineage>
        <taxon>Bacteria</taxon>
        <taxon>Pseudomonadati</taxon>
        <taxon>Balneolota</taxon>
        <taxon>Balneolia</taxon>
        <taxon>Balneolales</taxon>
        <taxon>Balneolaceae</taxon>
        <taxon>Rhodohalobacter</taxon>
    </lineage>
</organism>
<feature type="binding site" evidence="1">
    <location>
        <position position="98"/>
    </location>
    <ligand>
        <name>Zn(2+)</name>
        <dbReference type="ChEBI" id="CHEBI:29105"/>
    </ligand>
</feature>
<dbReference type="GO" id="GO:0003700">
    <property type="term" value="F:DNA-binding transcription factor activity"/>
    <property type="evidence" value="ECO:0007669"/>
    <property type="project" value="InterPro"/>
</dbReference>
<dbReference type="InterPro" id="IPR002481">
    <property type="entry name" value="FUR"/>
</dbReference>
<dbReference type="PANTHER" id="PTHR33202:SF22">
    <property type="entry name" value="HYDROGEN PEROXIDE SENSITIVE REPRESSOR"/>
    <property type="match status" value="1"/>
</dbReference>
<dbReference type="SUPFAM" id="SSF46785">
    <property type="entry name" value="Winged helix' DNA-binding domain"/>
    <property type="match status" value="1"/>
</dbReference>
<keyword evidence="1" id="KW-0862">Zinc</keyword>
<dbReference type="InterPro" id="IPR036388">
    <property type="entry name" value="WH-like_DNA-bd_sf"/>
</dbReference>
<sequence length="139" mass="15977">MEEKILINQLQNRKIQPTSMRLMVLNFLVKNEAAVSLTLLENHFTRSDRTTLYRTLRTFEEKGLVHRIDDAGDSTKYALCPAECTCSYPDDTHLHFFCTDCEKTFCFRDLNIPNFSLPEQFIPKKGNFVISGFCPSCAA</sequence>
<dbReference type="InterPro" id="IPR036390">
    <property type="entry name" value="WH_DNA-bd_sf"/>
</dbReference>
<dbReference type="AlphaFoldDB" id="A0A2N0VJT0"/>
<dbReference type="GO" id="GO:0000976">
    <property type="term" value="F:transcription cis-regulatory region binding"/>
    <property type="evidence" value="ECO:0007669"/>
    <property type="project" value="TreeGrafter"/>
</dbReference>
<dbReference type="GO" id="GO:1900376">
    <property type="term" value="P:regulation of secondary metabolite biosynthetic process"/>
    <property type="evidence" value="ECO:0007669"/>
    <property type="project" value="TreeGrafter"/>
</dbReference>
<comment type="cofactor">
    <cofactor evidence="1">
        <name>Zn(2+)</name>
        <dbReference type="ChEBI" id="CHEBI:29105"/>
    </cofactor>
    <text evidence="1">Binds 1 zinc ion per subunit.</text>
</comment>
<comment type="caution">
    <text evidence="2">The sequence shown here is derived from an EMBL/GenBank/DDBJ whole genome shotgun (WGS) entry which is preliminary data.</text>
</comment>
<dbReference type="Proteomes" id="UP000233398">
    <property type="component" value="Unassembled WGS sequence"/>
</dbReference>
<dbReference type="GO" id="GO:0045892">
    <property type="term" value="P:negative regulation of DNA-templated transcription"/>
    <property type="evidence" value="ECO:0007669"/>
    <property type="project" value="TreeGrafter"/>
</dbReference>
<dbReference type="OrthoDB" id="594893at2"/>
<proteinExistence type="predicted"/>
<dbReference type="RefSeq" id="WP_101071731.1">
    <property type="nucleotide sequence ID" value="NZ_PISP01000001.1"/>
</dbReference>
<evidence type="ECO:0000313" key="3">
    <source>
        <dbReference type="Proteomes" id="UP000233398"/>
    </source>
</evidence>
<feature type="binding site" evidence="1">
    <location>
        <position position="134"/>
    </location>
    <ligand>
        <name>Zn(2+)</name>
        <dbReference type="ChEBI" id="CHEBI:29105"/>
    </ligand>
</feature>
<evidence type="ECO:0000256" key="1">
    <source>
        <dbReference type="PIRSR" id="PIRSR602481-1"/>
    </source>
</evidence>
<dbReference type="GO" id="GO:0008270">
    <property type="term" value="F:zinc ion binding"/>
    <property type="evidence" value="ECO:0007669"/>
    <property type="project" value="TreeGrafter"/>
</dbReference>
<name>A0A2N0VJT0_9BACT</name>
<keyword evidence="3" id="KW-1185">Reference proteome</keyword>
<dbReference type="Pfam" id="PF01475">
    <property type="entry name" value="FUR"/>
    <property type="match status" value="1"/>
</dbReference>
<gene>
    <name evidence="2" type="ORF">CWD77_02945</name>
</gene>